<sequence>MNNISRCLETGRQLRLTMEQAPDATSRRKAKGEYLLYKDRLMVKLHRVLDSLDMMDGRYASEVELFLRLVSEKKEVYRRLHGMDLRHGIPVRVQEKIAWLRCMETDKLSLGVRVNMKIGEVFDQHLKPLTNGVELSICCPHRFRYLQKVNPFFL</sequence>
<evidence type="ECO:0000313" key="1">
    <source>
        <dbReference type="EMBL" id="CCK68994.1"/>
    </source>
</evidence>
<gene>
    <name evidence="1" type="primary">KNAG0B05625</name>
    <name evidence="1" type="ordered locus">KNAG_0B05625</name>
</gene>
<accession>J7S409</accession>
<keyword evidence="2" id="KW-1185">Reference proteome</keyword>
<dbReference type="Proteomes" id="UP000006310">
    <property type="component" value="Chromosome 2"/>
</dbReference>
<name>J7S409_HUIN7</name>
<dbReference type="AlphaFoldDB" id="J7S409"/>
<dbReference type="GeneID" id="34524644"/>
<dbReference type="KEGG" id="kng:KNAG_0B05625"/>
<reference evidence="2" key="2">
    <citation type="submission" date="2012-08" db="EMBL/GenBank/DDBJ databases">
        <title>Genome sequence of Kazachstania naganishii.</title>
        <authorList>
            <person name="Gordon J.L."/>
            <person name="Armisen D."/>
            <person name="Proux-Wera E."/>
            <person name="OhEigeartaigh S.S."/>
            <person name="Byrne K.P."/>
            <person name="Wolfe K.H."/>
        </authorList>
    </citation>
    <scope>NUCLEOTIDE SEQUENCE [LARGE SCALE GENOMIC DNA]</scope>
    <source>
        <strain evidence="2">ATCC MYA-139 / BCRC 22969 / CBS 8797 / CCRC 22969 / KCTC 17520 / NBRC 10181 / NCYC 3082</strain>
    </source>
</reference>
<dbReference type="HOGENOM" id="CLU_1704489_0_0_1"/>
<evidence type="ECO:0000313" key="2">
    <source>
        <dbReference type="Proteomes" id="UP000006310"/>
    </source>
</evidence>
<reference evidence="1 2" key="1">
    <citation type="journal article" date="2011" name="Proc. Natl. Acad. Sci. U.S.A.">
        <title>Evolutionary erosion of yeast sex chromosomes by mating-type switching accidents.</title>
        <authorList>
            <person name="Gordon J.L."/>
            <person name="Armisen D."/>
            <person name="Proux-Wera E."/>
            <person name="Oheigeartaigh S.S."/>
            <person name="Byrne K.P."/>
            <person name="Wolfe K.H."/>
        </authorList>
    </citation>
    <scope>NUCLEOTIDE SEQUENCE [LARGE SCALE GENOMIC DNA]</scope>
    <source>
        <strain evidence="2">ATCC MYA-139 / BCRC 22969 / CBS 8797 / CCRC 22969 / KCTC 17520 / NBRC 10181 / NCYC 3082</strain>
    </source>
</reference>
<dbReference type="RefSeq" id="XP_022463240.1">
    <property type="nucleotide sequence ID" value="XM_022606556.1"/>
</dbReference>
<organism evidence="1 2">
    <name type="scientific">Huiozyma naganishii (strain ATCC MYA-139 / BCRC 22969 / CBS 8797 / KCTC 17520 / NBRC 10181 / NCYC 3082 / Yp74L-3)</name>
    <name type="common">Yeast</name>
    <name type="synonym">Kazachstania naganishii</name>
    <dbReference type="NCBI Taxonomy" id="1071383"/>
    <lineage>
        <taxon>Eukaryota</taxon>
        <taxon>Fungi</taxon>
        <taxon>Dikarya</taxon>
        <taxon>Ascomycota</taxon>
        <taxon>Saccharomycotina</taxon>
        <taxon>Saccharomycetes</taxon>
        <taxon>Saccharomycetales</taxon>
        <taxon>Saccharomycetaceae</taxon>
        <taxon>Huiozyma</taxon>
    </lineage>
</organism>
<protein>
    <submittedName>
        <fullName evidence="1">Uncharacterized protein</fullName>
    </submittedName>
</protein>
<dbReference type="EMBL" id="HE978315">
    <property type="protein sequence ID" value="CCK68994.1"/>
    <property type="molecule type" value="Genomic_DNA"/>
</dbReference>
<proteinExistence type="predicted"/>